<proteinExistence type="predicted"/>
<accession>A0A811JQM4</accession>
<comment type="caution">
    <text evidence="3">The sequence shown here is derived from an EMBL/GenBank/DDBJ whole genome shotgun (WGS) entry which is preliminary data.</text>
</comment>
<feature type="transmembrane region" description="Helical" evidence="1">
    <location>
        <begin position="96"/>
        <end position="129"/>
    </location>
</feature>
<dbReference type="OrthoDB" id="5859179at2759"/>
<keyword evidence="1" id="KW-1133">Transmembrane helix</keyword>
<organism evidence="3 4">
    <name type="scientific">Bursaphelenchus okinawaensis</name>
    <dbReference type="NCBI Taxonomy" id="465554"/>
    <lineage>
        <taxon>Eukaryota</taxon>
        <taxon>Metazoa</taxon>
        <taxon>Ecdysozoa</taxon>
        <taxon>Nematoda</taxon>
        <taxon>Chromadorea</taxon>
        <taxon>Rhabditida</taxon>
        <taxon>Tylenchina</taxon>
        <taxon>Tylenchomorpha</taxon>
        <taxon>Aphelenchoidea</taxon>
        <taxon>Aphelenchoididae</taxon>
        <taxon>Bursaphelenchus</taxon>
    </lineage>
</organism>
<reference evidence="3" key="1">
    <citation type="submission" date="2020-09" db="EMBL/GenBank/DDBJ databases">
        <authorList>
            <person name="Kikuchi T."/>
        </authorList>
    </citation>
    <scope>NUCLEOTIDE SEQUENCE</scope>
    <source>
        <strain evidence="3">SH1</strain>
    </source>
</reference>
<keyword evidence="4" id="KW-1185">Reference proteome</keyword>
<dbReference type="AlphaFoldDB" id="A0A811JQM4"/>
<dbReference type="EMBL" id="CAJFCW020000001">
    <property type="protein sequence ID" value="CAG9078050.1"/>
    <property type="molecule type" value="Genomic_DNA"/>
</dbReference>
<feature type="chain" id="PRO_5035594318" evidence="2">
    <location>
        <begin position="20"/>
        <end position="174"/>
    </location>
</feature>
<sequence>MSIIVKTIILALLVGVVVAAKDTCKANQILNGDACVCAPGYFTSSDDESKQRCEDECAVAYFTYFTYGRCAGGLFDRVSKEDRPACDMRCSFDFRLWTIIAIFATFAAAVATLIFTIPMCVATCASCLHSRKAVKHTKRANETAAANGTSKDLQAVSYNPYAYYNYYGRVHNGL</sequence>
<evidence type="ECO:0000313" key="4">
    <source>
        <dbReference type="Proteomes" id="UP000614601"/>
    </source>
</evidence>
<evidence type="ECO:0000313" key="3">
    <source>
        <dbReference type="EMBL" id="CAD5205556.1"/>
    </source>
</evidence>
<keyword evidence="2" id="KW-0732">Signal</keyword>
<protein>
    <submittedName>
        <fullName evidence="3">Uncharacterized protein</fullName>
    </submittedName>
</protein>
<dbReference type="EMBL" id="CAJFDH010000001">
    <property type="protein sequence ID" value="CAD5205556.1"/>
    <property type="molecule type" value="Genomic_DNA"/>
</dbReference>
<dbReference type="Proteomes" id="UP000614601">
    <property type="component" value="Unassembled WGS sequence"/>
</dbReference>
<dbReference type="Proteomes" id="UP000783686">
    <property type="component" value="Unassembled WGS sequence"/>
</dbReference>
<name>A0A811JQM4_9BILA</name>
<evidence type="ECO:0000256" key="1">
    <source>
        <dbReference type="SAM" id="Phobius"/>
    </source>
</evidence>
<feature type="signal peptide" evidence="2">
    <location>
        <begin position="1"/>
        <end position="19"/>
    </location>
</feature>
<keyword evidence="1" id="KW-0812">Transmembrane</keyword>
<keyword evidence="1" id="KW-0472">Membrane</keyword>
<gene>
    <name evidence="3" type="ORF">BOKJ2_LOCUS240</name>
</gene>
<evidence type="ECO:0000256" key="2">
    <source>
        <dbReference type="SAM" id="SignalP"/>
    </source>
</evidence>